<proteinExistence type="predicted"/>
<comment type="caution">
    <text evidence="1">The sequence shown here is derived from an EMBL/GenBank/DDBJ whole genome shotgun (WGS) entry which is preliminary data.</text>
</comment>
<evidence type="ECO:0000313" key="2">
    <source>
        <dbReference type="Proteomes" id="UP001204061"/>
    </source>
</evidence>
<dbReference type="AlphaFoldDB" id="A0AAW5MAA2"/>
<evidence type="ECO:0008006" key="3">
    <source>
        <dbReference type="Google" id="ProtNLM"/>
    </source>
</evidence>
<name>A0AAW5MAA2_AERVE</name>
<dbReference type="Proteomes" id="UP001204061">
    <property type="component" value="Unassembled WGS sequence"/>
</dbReference>
<reference evidence="1" key="1">
    <citation type="submission" date="2022-08" db="EMBL/GenBank/DDBJ databases">
        <title>A global survey of hypervirulent Aeromonas hydrophila identified this emerging pathogen in farmed fish in the lower Mekong River basin.</title>
        <authorList>
            <person name="Xu T."/>
            <person name="Rasmussen-Ivey C.R."/>
            <person name="Moen F.S."/>
            <person name="Fernandez Bravo A."/>
            <person name="Lamy B."/>
            <person name="Beaz-Hidalgo R."/>
            <person name="Khan C.D."/>
            <person name="Castro Escarpulli G."/>
            <person name="Yasin I.S.M."/>
            <person name="Figueras M.J."/>
            <person name="Azzam Sayuti M."/>
            <person name="Karim M.M."/>
            <person name="Alam K.M."/>
            <person name="Le T.T.T."/>
            <person name="Thao N.H.P."/>
            <person name="Addo S."/>
            <person name="Duodu S."/>
            <person name="Ali S."/>
            <person name="Mey S."/>
            <person name="Somony T."/>
            <person name="Liles M.R."/>
        </authorList>
    </citation>
    <scope>NUCLEOTIDE SEQUENCE</scope>
    <source>
        <strain evidence="1">0.14</strain>
    </source>
</reference>
<accession>A0AAW5MAA2</accession>
<organism evidence="1 2">
    <name type="scientific">Aeromonas veronii</name>
    <dbReference type="NCBI Taxonomy" id="654"/>
    <lineage>
        <taxon>Bacteria</taxon>
        <taxon>Pseudomonadati</taxon>
        <taxon>Pseudomonadota</taxon>
        <taxon>Gammaproteobacteria</taxon>
        <taxon>Aeromonadales</taxon>
        <taxon>Aeromonadaceae</taxon>
        <taxon>Aeromonas</taxon>
    </lineage>
</organism>
<protein>
    <recommendedName>
        <fullName evidence="3">RiboL-PSP-HEPN domain-containing protein</fullName>
    </recommendedName>
</protein>
<dbReference type="RefSeq" id="WP_257725860.1">
    <property type="nucleotide sequence ID" value="NZ_JAAKOU010000003.1"/>
</dbReference>
<evidence type="ECO:0000313" key="1">
    <source>
        <dbReference type="EMBL" id="MCR4450508.1"/>
    </source>
</evidence>
<sequence>MKTITPYNSVILYEKTRIKPIDIDGTATTILIVSAIEAFINDVVAYYETIASAVCGIRKGVVRTTDGDLLVMTDSEQSLLNALTEIQVGSTRLEQKLIDVSLLLGSENIKKGCGPFQEFQALLSIRNQLVHAKSVPLVIDEDKKIDVSSYPKVVKNLMQNKTIVNNDGVQNSWMYALDCEEYTRWCRTVFLNISMELLNFFPSSDVSQFFKSEYENSFRSVKVQP</sequence>
<gene>
    <name evidence="1" type="ORF">NS965_19170</name>
</gene>
<dbReference type="EMBL" id="JANLFC010000068">
    <property type="protein sequence ID" value="MCR4450508.1"/>
    <property type="molecule type" value="Genomic_DNA"/>
</dbReference>